<evidence type="ECO:0000259" key="4">
    <source>
        <dbReference type="Pfam" id="PF00582"/>
    </source>
</evidence>
<evidence type="ECO:0000313" key="5">
    <source>
        <dbReference type="EMBL" id="GER90671.1"/>
    </source>
</evidence>
<dbReference type="EMBL" id="BKZW01000002">
    <property type="protein sequence ID" value="GER90671.1"/>
    <property type="molecule type" value="Genomic_DNA"/>
</dbReference>
<gene>
    <name evidence="5" type="ORF">KDW_48330</name>
</gene>
<dbReference type="GO" id="GO:0005524">
    <property type="term" value="F:ATP binding"/>
    <property type="evidence" value="ECO:0007669"/>
    <property type="project" value="UniProtKB-KW"/>
</dbReference>
<keyword evidence="6" id="KW-1185">Reference proteome</keyword>
<dbReference type="SUPFAM" id="SSF52402">
    <property type="entry name" value="Adenine nucleotide alpha hydrolases-like"/>
    <property type="match status" value="2"/>
</dbReference>
<evidence type="ECO:0000256" key="2">
    <source>
        <dbReference type="ARBA" id="ARBA00022741"/>
    </source>
</evidence>
<dbReference type="PRINTS" id="PR01438">
    <property type="entry name" value="UNVRSLSTRESS"/>
</dbReference>
<protein>
    <submittedName>
        <fullName evidence="5">Universal stress protein UspA</fullName>
    </submittedName>
</protein>
<dbReference type="Pfam" id="PF00582">
    <property type="entry name" value="Usp"/>
    <property type="match status" value="2"/>
</dbReference>
<dbReference type="Gene3D" id="3.40.50.620">
    <property type="entry name" value="HUPs"/>
    <property type="match status" value="2"/>
</dbReference>
<keyword evidence="3" id="KW-0067">ATP-binding</keyword>
<name>A0A5J4KW14_9CHLR</name>
<feature type="domain" description="UspA" evidence="4">
    <location>
        <begin position="1"/>
        <end position="144"/>
    </location>
</feature>
<comment type="caution">
    <text evidence="5">The sequence shown here is derived from an EMBL/GenBank/DDBJ whole genome shotgun (WGS) entry which is preliminary data.</text>
</comment>
<reference evidence="5 6" key="1">
    <citation type="submission" date="2019-10" db="EMBL/GenBank/DDBJ databases">
        <title>Dictyobacter vulcani sp. nov., within the class Ktedonobacteria, isolated from soil of volcanic Mt. Zao.</title>
        <authorList>
            <person name="Zheng Y."/>
            <person name="Wang C.M."/>
            <person name="Sakai Y."/>
            <person name="Abe K."/>
            <person name="Yokota A."/>
            <person name="Yabe S."/>
        </authorList>
    </citation>
    <scope>NUCLEOTIDE SEQUENCE [LARGE SCALE GENOMIC DNA]</scope>
    <source>
        <strain evidence="5 6">W12</strain>
    </source>
</reference>
<dbReference type="CDD" id="cd00293">
    <property type="entry name" value="USP-like"/>
    <property type="match status" value="2"/>
</dbReference>
<dbReference type="Proteomes" id="UP000326912">
    <property type="component" value="Unassembled WGS sequence"/>
</dbReference>
<sequence length="328" mass="35377">MFQHILVPLDGSSLAEQAVPIAARIARKMHSSIVLLRVSSLNIEYGPYFSQAGLMRGAMIEDELARAQSYLENIAQSQLLAGIDTSIATVPGIPTISILSYVDANAIDLVIMGSHGWSGLKCWVLGSVTSHITRHCAAPVLVVREDQQLCQDESAPLRVLVALDGSPFAEAILEPAITLTSALVAPYQGTLHLTQLVQLPTCEDELIYMQTNLDLDEVRKATVLAAGQYLQAIVARLQDGLASQLKVNITWTTEECEDVATTLLQIAAHGDASGKDTGCNLLALTTHGRNFLQRWAVGSVADRVLHENQLPLLIIHPAHVSAEKKALV</sequence>
<dbReference type="InterPro" id="IPR006016">
    <property type="entry name" value="UspA"/>
</dbReference>
<evidence type="ECO:0000313" key="6">
    <source>
        <dbReference type="Proteomes" id="UP000326912"/>
    </source>
</evidence>
<proteinExistence type="inferred from homology"/>
<keyword evidence="2" id="KW-0547">Nucleotide-binding</keyword>
<dbReference type="InterPro" id="IPR006015">
    <property type="entry name" value="Universal_stress_UspA"/>
</dbReference>
<dbReference type="PANTHER" id="PTHR46268:SF27">
    <property type="entry name" value="UNIVERSAL STRESS PROTEIN RV2623"/>
    <property type="match status" value="1"/>
</dbReference>
<dbReference type="InterPro" id="IPR014729">
    <property type="entry name" value="Rossmann-like_a/b/a_fold"/>
</dbReference>
<feature type="domain" description="UspA" evidence="4">
    <location>
        <begin position="158"/>
        <end position="316"/>
    </location>
</feature>
<dbReference type="AlphaFoldDB" id="A0A5J4KW14"/>
<accession>A0A5J4KW14</accession>
<comment type="similarity">
    <text evidence="1">Belongs to the universal stress protein A family.</text>
</comment>
<evidence type="ECO:0000256" key="3">
    <source>
        <dbReference type="ARBA" id="ARBA00022840"/>
    </source>
</evidence>
<dbReference type="PANTHER" id="PTHR46268">
    <property type="entry name" value="STRESS RESPONSE PROTEIN NHAX"/>
    <property type="match status" value="1"/>
</dbReference>
<dbReference type="RefSeq" id="WP_151758374.1">
    <property type="nucleotide sequence ID" value="NZ_BKZW01000002.1"/>
</dbReference>
<evidence type="ECO:0000256" key="1">
    <source>
        <dbReference type="ARBA" id="ARBA00008791"/>
    </source>
</evidence>
<organism evidence="5 6">
    <name type="scientific">Dictyobacter vulcani</name>
    <dbReference type="NCBI Taxonomy" id="2607529"/>
    <lineage>
        <taxon>Bacteria</taxon>
        <taxon>Bacillati</taxon>
        <taxon>Chloroflexota</taxon>
        <taxon>Ktedonobacteria</taxon>
        <taxon>Ktedonobacterales</taxon>
        <taxon>Dictyobacteraceae</taxon>
        <taxon>Dictyobacter</taxon>
    </lineage>
</organism>